<comment type="similarity">
    <text evidence="4">Belongs to the glycosyltransferase 16 (GT16) protein family.</text>
</comment>
<keyword evidence="9" id="KW-0812">Transmembrane</keyword>
<dbReference type="HOGENOM" id="CLU_2099228_0_0_1"/>
<keyword evidence="16" id="KW-0325">Glycoprotein</keyword>
<comment type="cofactor">
    <cofactor evidence="1 23">
        <name>Mn(2+)</name>
        <dbReference type="ChEBI" id="CHEBI:29035"/>
    </cofactor>
</comment>
<keyword evidence="13" id="KW-0333">Golgi apparatus</keyword>
<evidence type="ECO:0000256" key="9">
    <source>
        <dbReference type="ARBA" id="ARBA00022692"/>
    </source>
</evidence>
<keyword evidence="15 24" id="KW-1015">Disulfide bond</keyword>
<evidence type="ECO:0000256" key="3">
    <source>
        <dbReference type="ARBA" id="ARBA00004922"/>
    </source>
</evidence>
<dbReference type="Pfam" id="PF05060">
    <property type="entry name" value="MGAT2"/>
    <property type="match status" value="1"/>
</dbReference>
<comment type="subcellular location">
    <subcellularLocation>
        <location evidence="2">Golgi apparatus membrane</location>
        <topology evidence="2">Single-pass type II membrane protein</topology>
    </subcellularLocation>
</comment>
<evidence type="ECO:0000256" key="10">
    <source>
        <dbReference type="ARBA" id="ARBA00022723"/>
    </source>
</evidence>
<comment type="pathway">
    <text evidence="3">Protein modification; protein glycosylation.</text>
</comment>
<evidence type="ECO:0000256" key="4">
    <source>
        <dbReference type="ARBA" id="ARBA00011011"/>
    </source>
</evidence>
<keyword evidence="8 25" id="KW-0808">Transferase</keyword>
<evidence type="ECO:0000256" key="2">
    <source>
        <dbReference type="ARBA" id="ARBA00004323"/>
    </source>
</evidence>
<evidence type="ECO:0000256" key="13">
    <source>
        <dbReference type="ARBA" id="ARBA00023034"/>
    </source>
</evidence>
<protein>
    <recommendedName>
        <fullName evidence="6">Alpha-1,6-mannosyl-glycoprotein 2-beta-N-acetylglucosaminyltransferase</fullName>
        <ecNumber evidence="5">2.4.1.143</ecNumber>
    </recommendedName>
    <alternativeName>
        <fullName evidence="21">Beta-1,2-N-acetylglucosaminyltransferase II</fullName>
    </alternativeName>
    <alternativeName>
        <fullName evidence="20">GlcNAc-T II</fullName>
    </alternativeName>
    <alternativeName>
        <fullName evidence="19">Mannoside acetylglucosaminyltransferase 2</fullName>
    </alternativeName>
    <alternativeName>
        <fullName evidence="18">N-glycosyl-oligosaccharide-glycoprotein N-acetylglucosaminyltransferase II</fullName>
    </alternativeName>
</protein>
<proteinExistence type="inferred from homology"/>
<evidence type="ECO:0000256" key="11">
    <source>
        <dbReference type="ARBA" id="ARBA00022968"/>
    </source>
</evidence>
<dbReference type="AlphaFoldDB" id="K1QIK9"/>
<evidence type="ECO:0000256" key="17">
    <source>
        <dbReference type="ARBA" id="ARBA00023211"/>
    </source>
</evidence>
<evidence type="ECO:0000256" key="14">
    <source>
        <dbReference type="ARBA" id="ARBA00023136"/>
    </source>
</evidence>
<evidence type="ECO:0000256" key="21">
    <source>
        <dbReference type="ARBA" id="ARBA00032915"/>
    </source>
</evidence>
<keyword evidence="7 25" id="KW-0328">Glycosyltransferase</keyword>
<evidence type="ECO:0000256" key="22">
    <source>
        <dbReference type="ARBA" id="ARBA00093257"/>
    </source>
</evidence>
<keyword evidence="12" id="KW-1133">Transmembrane helix</keyword>
<reference evidence="25" key="1">
    <citation type="journal article" date="2012" name="Nature">
        <title>The oyster genome reveals stress adaptation and complexity of shell formation.</title>
        <authorList>
            <person name="Zhang G."/>
            <person name="Fang X."/>
            <person name="Guo X."/>
            <person name="Li L."/>
            <person name="Luo R."/>
            <person name="Xu F."/>
            <person name="Yang P."/>
            <person name="Zhang L."/>
            <person name="Wang X."/>
            <person name="Qi H."/>
            <person name="Xiong Z."/>
            <person name="Que H."/>
            <person name="Xie Y."/>
            <person name="Holland P.W."/>
            <person name="Paps J."/>
            <person name="Zhu Y."/>
            <person name="Wu F."/>
            <person name="Chen Y."/>
            <person name="Wang J."/>
            <person name="Peng C."/>
            <person name="Meng J."/>
            <person name="Yang L."/>
            <person name="Liu J."/>
            <person name="Wen B."/>
            <person name="Zhang N."/>
            <person name="Huang Z."/>
            <person name="Zhu Q."/>
            <person name="Feng Y."/>
            <person name="Mount A."/>
            <person name="Hedgecock D."/>
            <person name="Xu Z."/>
            <person name="Liu Y."/>
            <person name="Domazet-Loso T."/>
            <person name="Du Y."/>
            <person name="Sun X."/>
            <person name="Zhang S."/>
            <person name="Liu B."/>
            <person name="Cheng P."/>
            <person name="Jiang X."/>
            <person name="Li J."/>
            <person name="Fan D."/>
            <person name="Wang W."/>
            <person name="Fu W."/>
            <person name="Wang T."/>
            <person name="Wang B."/>
            <person name="Zhang J."/>
            <person name="Peng Z."/>
            <person name="Li Y."/>
            <person name="Li N."/>
            <person name="Wang J."/>
            <person name="Chen M."/>
            <person name="He Y."/>
            <person name="Tan F."/>
            <person name="Song X."/>
            <person name="Zheng Q."/>
            <person name="Huang R."/>
            <person name="Yang H."/>
            <person name="Du X."/>
            <person name="Chen L."/>
            <person name="Yang M."/>
            <person name="Gaffney P.M."/>
            <person name="Wang S."/>
            <person name="Luo L."/>
            <person name="She Z."/>
            <person name="Ming Y."/>
            <person name="Huang W."/>
            <person name="Zhang S."/>
            <person name="Huang B."/>
            <person name="Zhang Y."/>
            <person name="Qu T."/>
            <person name="Ni P."/>
            <person name="Miao G."/>
            <person name="Wang J."/>
            <person name="Wang Q."/>
            <person name="Steinberg C.E."/>
            <person name="Wang H."/>
            <person name="Li N."/>
            <person name="Qian L."/>
            <person name="Zhang G."/>
            <person name="Li Y."/>
            <person name="Yang H."/>
            <person name="Liu X."/>
            <person name="Wang J."/>
            <person name="Yin Y."/>
            <person name="Wang J."/>
        </authorList>
    </citation>
    <scope>NUCLEOTIDE SEQUENCE [LARGE SCALE GENOMIC DNA]</scope>
    <source>
        <strain evidence="25">05x7-T-G4-1.051#20</strain>
    </source>
</reference>
<feature type="binding site" evidence="23">
    <location>
        <position position="27"/>
    </location>
    <ligand>
        <name>Mn(2+)</name>
        <dbReference type="ChEBI" id="CHEBI:29035"/>
    </ligand>
</feature>
<dbReference type="GO" id="GO:0008455">
    <property type="term" value="F:alpha-1,6-mannosylglycoprotein 2-beta-N-acetylglucosaminyltransferase activity"/>
    <property type="evidence" value="ECO:0007669"/>
    <property type="project" value="UniProtKB-EC"/>
</dbReference>
<evidence type="ECO:0000256" key="16">
    <source>
        <dbReference type="ARBA" id="ARBA00023180"/>
    </source>
</evidence>
<organism evidence="25">
    <name type="scientific">Magallana gigas</name>
    <name type="common">Pacific oyster</name>
    <name type="synonym">Crassostrea gigas</name>
    <dbReference type="NCBI Taxonomy" id="29159"/>
    <lineage>
        <taxon>Eukaryota</taxon>
        <taxon>Metazoa</taxon>
        <taxon>Spiralia</taxon>
        <taxon>Lophotrochozoa</taxon>
        <taxon>Mollusca</taxon>
        <taxon>Bivalvia</taxon>
        <taxon>Autobranchia</taxon>
        <taxon>Pteriomorphia</taxon>
        <taxon>Ostreida</taxon>
        <taxon>Ostreoidea</taxon>
        <taxon>Ostreidae</taxon>
        <taxon>Magallana</taxon>
    </lineage>
</organism>
<accession>K1QIK9</accession>
<evidence type="ECO:0000256" key="15">
    <source>
        <dbReference type="ARBA" id="ARBA00023157"/>
    </source>
</evidence>
<evidence type="ECO:0000256" key="6">
    <source>
        <dbReference type="ARBA" id="ARBA00014817"/>
    </source>
</evidence>
<evidence type="ECO:0000313" key="25">
    <source>
        <dbReference type="EMBL" id="EKC33568.1"/>
    </source>
</evidence>
<dbReference type="PANTHER" id="PTHR12871">
    <property type="entry name" value="BETA-1,2-N-ACETYLGLUCOSAMINYLTRANSFERASE II"/>
    <property type="match status" value="1"/>
</dbReference>
<feature type="disulfide bond" evidence="24">
    <location>
        <begin position="49"/>
        <end position="52"/>
    </location>
</feature>
<dbReference type="GO" id="GO:0009312">
    <property type="term" value="P:oligosaccharide biosynthetic process"/>
    <property type="evidence" value="ECO:0007669"/>
    <property type="project" value="InterPro"/>
</dbReference>
<evidence type="ECO:0000256" key="20">
    <source>
        <dbReference type="ARBA" id="ARBA00032552"/>
    </source>
</evidence>
<evidence type="ECO:0000256" key="1">
    <source>
        <dbReference type="ARBA" id="ARBA00001936"/>
    </source>
</evidence>
<dbReference type="InterPro" id="IPR029044">
    <property type="entry name" value="Nucleotide-diphossugar_trans"/>
</dbReference>
<evidence type="ECO:0000256" key="18">
    <source>
        <dbReference type="ARBA" id="ARBA00029663"/>
    </source>
</evidence>
<evidence type="ECO:0000256" key="12">
    <source>
        <dbReference type="ARBA" id="ARBA00022989"/>
    </source>
</evidence>
<dbReference type="PANTHER" id="PTHR12871:SF0">
    <property type="entry name" value="ALPHA-1,6-MANNOSYL-GLYCOPROTEIN 2-BETA-N-ACETYLGLUCOSAMINYLTRANSFERASE"/>
    <property type="match status" value="1"/>
</dbReference>
<evidence type="ECO:0000256" key="23">
    <source>
        <dbReference type="PIRSR" id="PIRSR607754-2"/>
    </source>
</evidence>
<keyword evidence="17 23" id="KW-0464">Manganese</keyword>
<evidence type="ECO:0000256" key="5">
    <source>
        <dbReference type="ARBA" id="ARBA00012613"/>
    </source>
</evidence>
<keyword evidence="11" id="KW-0735">Signal-anchor</keyword>
<evidence type="ECO:0000256" key="8">
    <source>
        <dbReference type="ARBA" id="ARBA00022679"/>
    </source>
</evidence>
<keyword evidence="10 23" id="KW-0479">Metal-binding</keyword>
<evidence type="ECO:0000256" key="7">
    <source>
        <dbReference type="ARBA" id="ARBA00022676"/>
    </source>
</evidence>
<dbReference type="GO" id="GO:0005795">
    <property type="term" value="C:Golgi stack"/>
    <property type="evidence" value="ECO:0007669"/>
    <property type="project" value="InterPro"/>
</dbReference>
<keyword evidence="14" id="KW-0472">Membrane</keyword>
<dbReference type="InParanoid" id="K1QIK9"/>
<dbReference type="GO" id="GO:0006487">
    <property type="term" value="P:protein N-linked glycosylation"/>
    <property type="evidence" value="ECO:0007669"/>
    <property type="project" value="TreeGrafter"/>
</dbReference>
<comment type="catalytic activity">
    <reaction evidence="22">
        <text>an N(4)-{beta-D-GlcNAc-(1-&gt;2)-alpha-D-Man-(1-&gt;3)-[alpha-D-Man-(1-&gt;6)]-beta-D-Man-(1-&gt;4)-beta-D-GlcNAc-(1-&gt;4)-beta-D-GlcNAc}-L-asparaginyl-[protein] + UDP-N-acetyl-alpha-D-glucosamine = N(4)-{beta-D-GlcNAc-(1-&gt;2)-alpha-D-Man-(1-&gt;3)-[beta-D-GlcNAc-(1-&gt;2)-alpha-D-Man-(1-&gt;6)]-beta-D-Man-(1-&gt;4)-beta-D-GlcNAc-(1-&gt;4)-beta-D-GlcNAc}-L-asparaginyl-[protein] + UDP + H(+)</text>
        <dbReference type="Rhea" id="RHEA:12941"/>
        <dbReference type="Rhea" id="RHEA-COMP:13526"/>
        <dbReference type="Rhea" id="RHEA-COMP:14369"/>
        <dbReference type="ChEBI" id="CHEBI:15378"/>
        <dbReference type="ChEBI" id="CHEBI:57705"/>
        <dbReference type="ChEBI" id="CHEBI:58223"/>
        <dbReference type="ChEBI" id="CHEBI:60615"/>
        <dbReference type="ChEBI" id="CHEBI:60651"/>
        <dbReference type="EC" id="2.4.1.143"/>
    </reaction>
</comment>
<dbReference type="EC" id="2.4.1.143" evidence="5"/>
<gene>
    <name evidence="25" type="ORF">CGI_10016637</name>
</gene>
<dbReference type="UniPathway" id="UPA00378"/>
<evidence type="ECO:0000256" key="19">
    <source>
        <dbReference type="ARBA" id="ARBA00031203"/>
    </source>
</evidence>
<name>K1QIK9_MAGGI</name>
<dbReference type="GO" id="GO:0000139">
    <property type="term" value="C:Golgi membrane"/>
    <property type="evidence" value="ECO:0007669"/>
    <property type="project" value="UniProtKB-SubCell"/>
</dbReference>
<evidence type="ECO:0000256" key="24">
    <source>
        <dbReference type="PIRSR" id="PIRSR607754-3"/>
    </source>
</evidence>
<sequence length="116" mass="13690">MKFLHHVFDELDVMKNYTGQVLLLEEDYYLAPDIITTLQMTLNLKKKECKDCRMITAGNYDKAQIFSSNAGKVGYFYLLKWILYLTDINETAHEYPDTHRVKYTVENGLYRTVHKV</sequence>
<dbReference type="InterPro" id="IPR007754">
    <property type="entry name" value="GlcNAc_II"/>
</dbReference>
<dbReference type="EMBL" id="JH817251">
    <property type="protein sequence ID" value="EKC33568.1"/>
    <property type="molecule type" value="Genomic_DNA"/>
</dbReference>
<dbReference type="Gene3D" id="3.90.550.10">
    <property type="entry name" value="Spore Coat Polysaccharide Biosynthesis Protein SpsA, Chain A"/>
    <property type="match status" value="1"/>
</dbReference>
<dbReference type="GO" id="GO:0046872">
    <property type="term" value="F:metal ion binding"/>
    <property type="evidence" value="ECO:0007669"/>
    <property type="project" value="UniProtKB-KW"/>
</dbReference>